<feature type="compositionally biased region" description="Acidic residues" evidence="3">
    <location>
        <begin position="1"/>
        <end position="12"/>
    </location>
</feature>
<name>A0ABV0SRS2_9TELE</name>
<dbReference type="Proteomes" id="UP001482620">
    <property type="component" value="Unassembled WGS sequence"/>
</dbReference>
<dbReference type="EMBL" id="JAHRIQ010003977">
    <property type="protein sequence ID" value="MEQ2222672.1"/>
    <property type="molecule type" value="Genomic_DNA"/>
</dbReference>
<dbReference type="InterPro" id="IPR043446">
    <property type="entry name" value="Neurabin-like"/>
</dbReference>
<reference evidence="4 5" key="1">
    <citation type="submission" date="2021-06" db="EMBL/GenBank/DDBJ databases">
        <authorList>
            <person name="Palmer J.M."/>
        </authorList>
    </citation>
    <scope>NUCLEOTIDE SEQUENCE [LARGE SCALE GENOMIC DNA]</scope>
    <source>
        <strain evidence="5">if_2019</strain>
        <tissue evidence="4">Muscle</tissue>
    </source>
</reference>
<accession>A0ABV0SRS2</accession>
<feature type="region of interest" description="Disordered" evidence="3">
    <location>
        <begin position="1"/>
        <end position="21"/>
    </location>
</feature>
<sequence length="71" mass="8174">RTGEYATDDEETGTTADDEKSIEVFDLPETEDILSPSELDATKLYQKFRELQIKHTVTEAEIQKLKNKVRD</sequence>
<organism evidence="4 5">
    <name type="scientific">Ilyodon furcidens</name>
    <name type="common">goldbreast splitfin</name>
    <dbReference type="NCBI Taxonomy" id="33524"/>
    <lineage>
        <taxon>Eukaryota</taxon>
        <taxon>Metazoa</taxon>
        <taxon>Chordata</taxon>
        <taxon>Craniata</taxon>
        <taxon>Vertebrata</taxon>
        <taxon>Euteleostomi</taxon>
        <taxon>Actinopterygii</taxon>
        <taxon>Neopterygii</taxon>
        <taxon>Teleostei</taxon>
        <taxon>Neoteleostei</taxon>
        <taxon>Acanthomorphata</taxon>
        <taxon>Ovalentaria</taxon>
        <taxon>Atherinomorphae</taxon>
        <taxon>Cyprinodontiformes</taxon>
        <taxon>Goodeidae</taxon>
        <taxon>Ilyodon</taxon>
    </lineage>
</organism>
<keyword evidence="1" id="KW-0597">Phosphoprotein</keyword>
<feature type="non-terminal residue" evidence="4">
    <location>
        <position position="1"/>
    </location>
</feature>
<keyword evidence="2" id="KW-0175">Coiled coil</keyword>
<keyword evidence="5" id="KW-1185">Reference proteome</keyword>
<protein>
    <submittedName>
        <fullName evidence="4">Neurabin-1</fullName>
    </submittedName>
</protein>
<comment type="caution">
    <text evidence="4">The sequence shown here is derived from an EMBL/GenBank/DDBJ whole genome shotgun (WGS) entry which is preliminary data.</text>
</comment>
<dbReference type="PANTHER" id="PTHR16154">
    <property type="entry name" value="NEURABIN"/>
    <property type="match status" value="1"/>
</dbReference>
<proteinExistence type="predicted"/>
<gene>
    <name evidence="4" type="primary">PPP1R9A</name>
    <name evidence="4" type="ORF">ILYODFUR_028735</name>
</gene>
<evidence type="ECO:0000256" key="2">
    <source>
        <dbReference type="ARBA" id="ARBA00023054"/>
    </source>
</evidence>
<evidence type="ECO:0000313" key="4">
    <source>
        <dbReference type="EMBL" id="MEQ2222672.1"/>
    </source>
</evidence>
<dbReference type="PANTHER" id="PTHR16154:SF22">
    <property type="entry name" value="NEURABIN-1"/>
    <property type="match status" value="1"/>
</dbReference>
<evidence type="ECO:0000313" key="5">
    <source>
        <dbReference type="Proteomes" id="UP001482620"/>
    </source>
</evidence>
<evidence type="ECO:0000256" key="1">
    <source>
        <dbReference type="ARBA" id="ARBA00022553"/>
    </source>
</evidence>
<evidence type="ECO:0000256" key="3">
    <source>
        <dbReference type="SAM" id="MobiDB-lite"/>
    </source>
</evidence>